<evidence type="ECO:0000313" key="5">
    <source>
        <dbReference type="Proteomes" id="UP000565441"/>
    </source>
</evidence>
<evidence type="ECO:0000256" key="1">
    <source>
        <dbReference type="ARBA" id="ARBA00006484"/>
    </source>
</evidence>
<dbReference type="InterPro" id="IPR002347">
    <property type="entry name" value="SDR_fam"/>
</dbReference>
<evidence type="ECO:0000256" key="3">
    <source>
        <dbReference type="ARBA" id="ARBA00023002"/>
    </source>
</evidence>
<protein>
    <recommendedName>
        <fullName evidence="6">NAD(P)-binding protein</fullName>
    </recommendedName>
</protein>
<organism evidence="4 5">
    <name type="scientific">Tricholomella constricta</name>
    <dbReference type="NCBI Taxonomy" id="117010"/>
    <lineage>
        <taxon>Eukaryota</taxon>
        <taxon>Fungi</taxon>
        <taxon>Dikarya</taxon>
        <taxon>Basidiomycota</taxon>
        <taxon>Agaricomycotina</taxon>
        <taxon>Agaricomycetes</taxon>
        <taxon>Agaricomycetidae</taxon>
        <taxon>Agaricales</taxon>
        <taxon>Tricholomatineae</taxon>
        <taxon>Lyophyllaceae</taxon>
        <taxon>Tricholomella</taxon>
    </lineage>
</organism>
<comment type="similarity">
    <text evidence="1">Belongs to the short-chain dehydrogenases/reductases (SDR) family.</text>
</comment>
<keyword evidence="5" id="KW-1185">Reference proteome</keyword>
<dbReference type="InterPro" id="IPR036291">
    <property type="entry name" value="NAD(P)-bd_dom_sf"/>
</dbReference>
<dbReference type="Pfam" id="PF00106">
    <property type="entry name" value="adh_short"/>
    <property type="match status" value="1"/>
</dbReference>
<dbReference type="InterPro" id="IPR020904">
    <property type="entry name" value="Sc_DH/Rdtase_CS"/>
</dbReference>
<dbReference type="AlphaFoldDB" id="A0A8H5M1Z5"/>
<comment type="caution">
    <text evidence="4">The sequence shown here is derived from an EMBL/GenBank/DDBJ whole genome shotgun (WGS) entry which is preliminary data.</text>
</comment>
<dbReference type="PROSITE" id="PS00061">
    <property type="entry name" value="ADH_SHORT"/>
    <property type="match status" value="1"/>
</dbReference>
<dbReference type="EMBL" id="JAACJP010000023">
    <property type="protein sequence ID" value="KAF5377691.1"/>
    <property type="molecule type" value="Genomic_DNA"/>
</dbReference>
<keyword evidence="2" id="KW-0521">NADP</keyword>
<name>A0A8H5M1Z5_9AGAR</name>
<dbReference type="PANTHER" id="PTHR43669:SF11">
    <property type="entry name" value="SHORT-CHAIN DEHYDROGENASE_OXIDOREDUCTASE"/>
    <property type="match status" value="1"/>
</dbReference>
<dbReference type="GO" id="GO:0016491">
    <property type="term" value="F:oxidoreductase activity"/>
    <property type="evidence" value="ECO:0007669"/>
    <property type="project" value="UniProtKB-KW"/>
</dbReference>
<evidence type="ECO:0008006" key="6">
    <source>
        <dbReference type="Google" id="ProtNLM"/>
    </source>
</evidence>
<dbReference type="PANTHER" id="PTHR43669">
    <property type="entry name" value="5-KETO-D-GLUCONATE 5-REDUCTASE"/>
    <property type="match status" value="1"/>
</dbReference>
<dbReference type="PRINTS" id="PR00081">
    <property type="entry name" value="GDHRDH"/>
</dbReference>
<sequence>MPGISDSKCVLVTGATAGIGRALSLAIADLPSSPTVIAAGRRQGRLEELAKSNLATVQVDVDTDKHALKKFVDDILLKYPDLDTIILCAGVQHEFDFQKQVDLDKLTSEININYISVVSLISLFLPHFLKLADRPCFIVTVTSGIGIVPAPHVLNYSASKAALHSFSTSLQVQLRATNVHVLEIIPP</sequence>
<dbReference type="SUPFAM" id="SSF51735">
    <property type="entry name" value="NAD(P)-binding Rossmann-fold domains"/>
    <property type="match status" value="1"/>
</dbReference>
<dbReference type="Proteomes" id="UP000565441">
    <property type="component" value="Unassembled WGS sequence"/>
</dbReference>
<evidence type="ECO:0000313" key="4">
    <source>
        <dbReference type="EMBL" id="KAF5377691.1"/>
    </source>
</evidence>
<accession>A0A8H5M1Z5</accession>
<dbReference type="OrthoDB" id="37659at2759"/>
<proteinExistence type="inferred from homology"/>
<gene>
    <name evidence="4" type="ORF">D9615_005233</name>
</gene>
<dbReference type="Gene3D" id="3.40.50.720">
    <property type="entry name" value="NAD(P)-binding Rossmann-like Domain"/>
    <property type="match status" value="1"/>
</dbReference>
<evidence type="ECO:0000256" key="2">
    <source>
        <dbReference type="ARBA" id="ARBA00022857"/>
    </source>
</evidence>
<reference evidence="4 5" key="1">
    <citation type="journal article" date="2020" name="ISME J.">
        <title>Uncovering the hidden diversity of litter-decomposition mechanisms in mushroom-forming fungi.</title>
        <authorList>
            <person name="Floudas D."/>
            <person name="Bentzer J."/>
            <person name="Ahren D."/>
            <person name="Johansson T."/>
            <person name="Persson P."/>
            <person name="Tunlid A."/>
        </authorList>
    </citation>
    <scope>NUCLEOTIDE SEQUENCE [LARGE SCALE GENOMIC DNA]</scope>
    <source>
        <strain evidence="4 5">CBS 661.87</strain>
    </source>
</reference>
<keyword evidence="3" id="KW-0560">Oxidoreductase</keyword>